<accession>E6SVW4</accession>
<proteinExistence type="predicted"/>
<reference key="1">
    <citation type="submission" date="2010-11" db="EMBL/GenBank/DDBJ databases">
        <title>The complete genome of Bacteroides helcogenes P 36-108.</title>
        <authorList>
            <consortium name="US DOE Joint Genome Institute (JGI-PGF)"/>
            <person name="Lucas S."/>
            <person name="Copeland A."/>
            <person name="Lapidus A."/>
            <person name="Bruce D."/>
            <person name="Goodwin L."/>
            <person name="Pitluck S."/>
            <person name="Kyrpides N."/>
            <person name="Mavromatis K."/>
            <person name="Ivanova N."/>
            <person name="Zeytun A."/>
            <person name="Brettin T."/>
            <person name="Detter J.C."/>
            <person name="Tapia R."/>
            <person name="Han C."/>
            <person name="Land M."/>
            <person name="Hauser L."/>
            <person name="Markowitz V."/>
            <person name="Cheng J.-F."/>
            <person name="Hugenholtz P."/>
            <person name="Woyke T."/>
            <person name="Wu D."/>
            <person name="Gronow S."/>
            <person name="Wellnitz S."/>
            <person name="Brambilla E."/>
            <person name="Klenk H.-P."/>
            <person name="Eisen J.A."/>
        </authorList>
    </citation>
    <scope>NUCLEOTIDE SEQUENCE</scope>
    <source>
        <strain>P 36-108</strain>
    </source>
</reference>
<dbReference type="KEGG" id="bhl:Bache_2597"/>
<evidence type="ECO:0000313" key="1">
    <source>
        <dbReference type="EMBL" id="ADV44553.1"/>
    </source>
</evidence>
<keyword evidence="2" id="KW-1185">Reference proteome</keyword>
<gene>
    <name evidence="1" type="ordered locus">Bache_2597</name>
</gene>
<evidence type="ECO:0000313" key="2">
    <source>
        <dbReference type="Proteomes" id="UP000008630"/>
    </source>
</evidence>
<dbReference type="Proteomes" id="UP000008630">
    <property type="component" value="Chromosome"/>
</dbReference>
<dbReference type="EMBL" id="CP002352">
    <property type="protein sequence ID" value="ADV44553.1"/>
    <property type="molecule type" value="Genomic_DNA"/>
</dbReference>
<dbReference type="HOGENOM" id="CLU_3180426_0_0_10"/>
<name>E6SVW4_BACT6</name>
<reference evidence="1 2" key="2">
    <citation type="journal article" date="2011" name="Stand. Genomic Sci.">
        <title>Complete genome sequence of Bacteroides helcogenes type strain (P 36-108).</title>
        <authorList>
            <person name="Pati A."/>
            <person name="Gronow S."/>
            <person name="Zeytun A."/>
            <person name="Lapidus A."/>
            <person name="Nolan M."/>
            <person name="Hammon N."/>
            <person name="Deshpande S."/>
            <person name="Cheng J.F."/>
            <person name="Tapia R."/>
            <person name="Han C."/>
            <person name="Goodwin L."/>
            <person name="Pitluck S."/>
            <person name="Liolios K."/>
            <person name="Pagani I."/>
            <person name="Ivanova N."/>
            <person name="Mavromatis K."/>
            <person name="Chen A."/>
            <person name="Palaniappan K."/>
            <person name="Land M."/>
            <person name="Hauser L."/>
            <person name="Chang Y.J."/>
            <person name="Jeffries C.D."/>
            <person name="Detter J.C."/>
            <person name="Brambilla E."/>
            <person name="Rohde M."/>
            <person name="Goker M."/>
            <person name="Woyke T."/>
            <person name="Bristow J."/>
            <person name="Eisen J.A."/>
            <person name="Markowitz V."/>
            <person name="Hugenholtz P."/>
            <person name="Kyrpides N.C."/>
            <person name="Klenk H.P."/>
            <person name="Lucas S."/>
        </authorList>
    </citation>
    <scope>NUCLEOTIDE SEQUENCE [LARGE SCALE GENOMIC DNA]</scope>
    <source>
        <strain evidence="2">ATCC 35417 / DSM 20613 / JCM 6297 / CCUG 15421 / P 36-108</strain>
    </source>
</reference>
<organism evidence="1 2">
    <name type="scientific">Bacteroides helcogenes (strain ATCC 35417 / DSM 20613 / JCM 6297 / CCUG 15421 / P 36-108)</name>
    <dbReference type="NCBI Taxonomy" id="693979"/>
    <lineage>
        <taxon>Bacteria</taxon>
        <taxon>Pseudomonadati</taxon>
        <taxon>Bacteroidota</taxon>
        <taxon>Bacteroidia</taxon>
        <taxon>Bacteroidales</taxon>
        <taxon>Bacteroidaceae</taxon>
        <taxon>Bacteroides</taxon>
    </lineage>
</organism>
<dbReference type="AlphaFoldDB" id="E6SVW4"/>
<dbReference type="RefSeq" id="WP_013548141.1">
    <property type="nucleotide sequence ID" value="NC_014933.1"/>
</dbReference>
<dbReference type="STRING" id="693979.Bache_2597"/>
<protein>
    <submittedName>
        <fullName evidence="1">Uncharacterized protein</fullName>
    </submittedName>
</protein>
<sequence length="46" mass="5705">MKKDFFQYFAVLRIYLDHLIDQGDTHMLHTVLNELYERLKLDYSNR</sequence>